<dbReference type="InterPro" id="IPR000847">
    <property type="entry name" value="LysR_HTH_N"/>
</dbReference>
<dbReference type="InterPro" id="IPR050950">
    <property type="entry name" value="HTH-type_LysR_regulators"/>
</dbReference>
<gene>
    <name evidence="6" type="ORF">B0681_05530</name>
</gene>
<comment type="similarity">
    <text evidence="1">Belongs to the LysR transcriptional regulatory family.</text>
</comment>
<dbReference type="AlphaFoldDB" id="A0A1T0CRS4"/>
<name>A0A1T0CRS4_9GAMM</name>
<dbReference type="SUPFAM" id="SSF53850">
    <property type="entry name" value="Periplasmic binding protein-like II"/>
    <property type="match status" value="1"/>
</dbReference>
<dbReference type="PRINTS" id="PR00039">
    <property type="entry name" value="HTHLYSR"/>
</dbReference>
<dbReference type="GO" id="GO:0005829">
    <property type="term" value="C:cytosol"/>
    <property type="evidence" value="ECO:0007669"/>
    <property type="project" value="TreeGrafter"/>
</dbReference>
<evidence type="ECO:0000256" key="4">
    <source>
        <dbReference type="ARBA" id="ARBA00023163"/>
    </source>
</evidence>
<dbReference type="Gene3D" id="3.40.190.290">
    <property type="match status" value="1"/>
</dbReference>
<dbReference type="STRING" id="573983.B0681_05530"/>
<evidence type="ECO:0000259" key="5">
    <source>
        <dbReference type="PROSITE" id="PS50931"/>
    </source>
</evidence>
<evidence type="ECO:0000313" key="6">
    <source>
        <dbReference type="EMBL" id="OOS24919.1"/>
    </source>
</evidence>
<dbReference type="InterPro" id="IPR036390">
    <property type="entry name" value="WH_DNA-bd_sf"/>
</dbReference>
<dbReference type="GO" id="GO:0003677">
    <property type="term" value="F:DNA binding"/>
    <property type="evidence" value="ECO:0007669"/>
    <property type="project" value="UniProtKB-KW"/>
</dbReference>
<protein>
    <submittedName>
        <fullName evidence="6">LysR family transcriptional regulator</fullName>
    </submittedName>
</protein>
<proteinExistence type="inferred from homology"/>
<dbReference type="RefSeq" id="WP_078317755.1">
    <property type="nucleotide sequence ID" value="NZ_MUYV01000006.1"/>
</dbReference>
<dbReference type="PANTHER" id="PTHR30419">
    <property type="entry name" value="HTH-TYPE TRANSCRIPTIONAL REGULATOR YBHD"/>
    <property type="match status" value="1"/>
</dbReference>
<keyword evidence="2" id="KW-0805">Transcription regulation</keyword>
<comment type="caution">
    <text evidence="6">The sequence shown here is derived from an EMBL/GenBank/DDBJ whole genome shotgun (WGS) entry which is preliminary data.</text>
</comment>
<keyword evidence="7" id="KW-1185">Reference proteome</keyword>
<dbReference type="EMBL" id="MUYV01000006">
    <property type="protein sequence ID" value="OOS24919.1"/>
    <property type="molecule type" value="Genomic_DNA"/>
</dbReference>
<dbReference type="Gene3D" id="1.10.10.10">
    <property type="entry name" value="Winged helix-like DNA-binding domain superfamily/Winged helix DNA-binding domain"/>
    <property type="match status" value="1"/>
</dbReference>
<dbReference type="InterPro" id="IPR036388">
    <property type="entry name" value="WH-like_DNA-bd_sf"/>
</dbReference>
<evidence type="ECO:0000313" key="7">
    <source>
        <dbReference type="Proteomes" id="UP000190683"/>
    </source>
</evidence>
<evidence type="ECO:0000256" key="2">
    <source>
        <dbReference type="ARBA" id="ARBA00023015"/>
    </source>
</evidence>
<keyword evidence="4" id="KW-0804">Transcription</keyword>
<dbReference type="FunFam" id="1.10.10.10:FF:000001">
    <property type="entry name" value="LysR family transcriptional regulator"/>
    <property type="match status" value="1"/>
</dbReference>
<organism evidence="6 7">
    <name type="scientific">Moraxella porci DSM 25326</name>
    <dbReference type="NCBI Taxonomy" id="573983"/>
    <lineage>
        <taxon>Bacteria</taxon>
        <taxon>Pseudomonadati</taxon>
        <taxon>Pseudomonadota</taxon>
        <taxon>Gammaproteobacteria</taxon>
        <taxon>Moraxellales</taxon>
        <taxon>Moraxellaceae</taxon>
        <taxon>Moraxella</taxon>
    </lineage>
</organism>
<evidence type="ECO:0000256" key="1">
    <source>
        <dbReference type="ARBA" id="ARBA00009437"/>
    </source>
</evidence>
<feature type="domain" description="HTH lysR-type" evidence="5">
    <location>
        <begin position="3"/>
        <end position="60"/>
    </location>
</feature>
<accession>A0A1T0CRS4</accession>
<dbReference type="PROSITE" id="PS50931">
    <property type="entry name" value="HTH_LYSR"/>
    <property type="match status" value="1"/>
</dbReference>
<dbReference type="InterPro" id="IPR005119">
    <property type="entry name" value="LysR_subst-bd"/>
</dbReference>
<sequence length="305" mass="34186">MNITLRQLRAFVAIAEYKSFTKAADELHLTQSSLSGIIKELEKNLGVQLFDRTTRQLHLSGAGERLLPYAFRVLGELRLLGNELDDLKDFDQGKVRLAVSQQLAASAMPGLIHQFRQAHPNIQVTLLDCSIEEVISRVQSLEADIGIGPERVLIQDVAASALFSADFCLVVPPCHAFADRQWVAWDDIDEPVTTLRGNFTQKLIDELPKEISHRLFRPDYQVNFLSTALGMTQKGFGLSIAMPYAKNWVDQHGLVMIPLASPIISRRFMLYTHKRRSVTPAITAFMTFLHAYANSWSVNAPDCHG</sequence>
<keyword evidence="3" id="KW-0238">DNA-binding</keyword>
<dbReference type="Proteomes" id="UP000190683">
    <property type="component" value="Unassembled WGS sequence"/>
</dbReference>
<evidence type="ECO:0000256" key="3">
    <source>
        <dbReference type="ARBA" id="ARBA00023125"/>
    </source>
</evidence>
<dbReference type="GO" id="GO:0003700">
    <property type="term" value="F:DNA-binding transcription factor activity"/>
    <property type="evidence" value="ECO:0007669"/>
    <property type="project" value="InterPro"/>
</dbReference>
<dbReference type="SUPFAM" id="SSF46785">
    <property type="entry name" value="Winged helix' DNA-binding domain"/>
    <property type="match status" value="1"/>
</dbReference>
<reference evidence="6 7" key="1">
    <citation type="submission" date="2017-02" db="EMBL/GenBank/DDBJ databases">
        <title>Draft genome sequence of Moraxella porci CCUG 54912T type strain.</title>
        <authorList>
            <person name="Salva-Serra F."/>
            <person name="Engstrom-Jakobsson H."/>
            <person name="Thorell K."/>
            <person name="Jaen-Luchoro D."/>
            <person name="Gonzales-Siles L."/>
            <person name="Karlsson R."/>
            <person name="Yazdan S."/>
            <person name="Boulund F."/>
            <person name="Johnning A."/>
            <person name="Engstrand L."/>
            <person name="Kristiansson E."/>
            <person name="Moore E."/>
        </authorList>
    </citation>
    <scope>NUCLEOTIDE SEQUENCE [LARGE SCALE GENOMIC DNA]</scope>
    <source>
        <strain evidence="6 7">CCUG 54912</strain>
    </source>
</reference>
<dbReference type="Pfam" id="PF03466">
    <property type="entry name" value="LysR_substrate"/>
    <property type="match status" value="1"/>
</dbReference>
<dbReference type="Pfam" id="PF00126">
    <property type="entry name" value="HTH_1"/>
    <property type="match status" value="1"/>
</dbReference>
<dbReference type="PANTHER" id="PTHR30419:SF30">
    <property type="entry name" value="LYSR FAMILY TRANSCRIPTIONAL REGULATOR"/>
    <property type="match status" value="1"/>
</dbReference>
<dbReference type="CDD" id="cd08440">
    <property type="entry name" value="PBP2_LTTR_like_4"/>
    <property type="match status" value="1"/>
</dbReference>